<dbReference type="InterPro" id="IPR007527">
    <property type="entry name" value="Znf_SWIM"/>
</dbReference>
<dbReference type="PANTHER" id="PTHR33977:SF1">
    <property type="entry name" value="ZINC ION BINDING PROTEIN"/>
    <property type="match status" value="1"/>
</dbReference>
<dbReference type="PROSITE" id="PS50966">
    <property type="entry name" value="ZF_SWIM"/>
    <property type="match status" value="1"/>
</dbReference>
<name>A0A1X0QNT1_RHIZD</name>
<keyword evidence="1" id="KW-0479">Metal-binding</keyword>
<dbReference type="Pfam" id="PF04434">
    <property type="entry name" value="SWIM"/>
    <property type="match status" value="1"/>
</dbReference>
<dbReference type="EMBL" id="KV922139">
    <property type="protein sequence ID" value="ORE01406.1"/>
    <property type="molecule type" value="Genomic_DNA"/>
</dbReference>
<keyword evidence="1" id="KW-0862">Zinc</keyword>
<feature type="domain" description="SWIM-type" evidence="2">
    <location>
        <begin position="145"/>
        <end position="180"/>
    </location>
</feature>
<dbReference type="Proteomes" id="UP000242414">
    <property type="component" value="Unassembled WGS sequence"/>
</dbReference>
<organism evidence="3">
    <name type="scientific">Rhizopus microsporus var. microsporus</name>
    <dbReference type="NCBI Taxonomy" id="86635"/>
    <lineage>
        <taxon>Eukaryota</taxon>
        <taxon>Fungi</taxon>
        <taxon>Fungi incertae sedis</taxon>
        <taxon>Mucoromycota</taxon>
        <taxon>Mucoromycotina</taxon>
        <taxon>Mucoromycetes</taxon>
        <taxon>Mucorales</taxon>
        <taxon>Mucorineae</taxon>
        <taxon>Rhizopodaceae</taxon>
        <taxon>Rhizopus</taxon>
    </lineage>
</organism>
<dbReference type="AlphaFoldDB" id="A0A1X0QNT1"/>
<dbReference type="OrthoDB" id="2430203at2759"/>
<proteinExistence type="predicted"/>
<evidence type="ECO:0000256" key="1">
    <source>
        <dbReference type="PROSITE-ProRule" id="PRU00325"/>
    </source>
</evidence>
<dbReference type="PANTHER" id="PTHR33977">
    <property type="entry name" value="ZINC ION BINDING PROTEIN"/>
    <property type="match status" value="1"/>
</dbReference>
<evidence type="ECO:0000259" key="2">
    <source>
        <dbReference type="PROSITE" id="PS50966"/>
    </source>
</evidence>
<dbReference type="VEuPathDB" id="FungiDB:BCV72DRAFT_321518"/>
<sequence length="196" mass="23537">LQSFLFDFGSYTKLISYLYILYFNNDNFKRWARAYQLAIYTNMETNNYIESWHSQLKMTYLKRKQNRRVGRLIFILVNDVEEDYLQNIQRLMLNVGRMGPEERKRRARQIKIDQINMEFIPDMITESSTSEVYLVQSFSNIELQHEITVMENKMKSCTCNDFKYNNIACKHMYLLNRLHAGITPFKGKLQGRHICK</sequence>
<dbReference type="GO" id="GO:0008270">
    <property type="term" value="F:zinc ion binding"/>
    <property type="evidence" value="ECO:0007669"/>
    <property type="project" value="UniProtKB-KW"/>
</dbReference>
<accession>A0A1X0QNT1</accession>
<reference evidence="3" key="1">
    <citation type="journal article" date="2016" name="Proc. Natl. Acad. Sci. U.S.A.">
        <title>Lipid metabolic changes in an early divergent fungus govern the establishment of a mutualistic symbiosis with endobacteria.</title>
        <authorList>
            <person name="Lastovetsky O.A."/>
            <person name="Gaspar M.L."/>
            <person name="Mondo S.J."/>
            <person name="LaButti K.M."/>
            <person name="Sandor L."/>
            <person name="Grigoriev I.V."/>
            <person name="Henry S.A."/>
            <person name="Pawlowska T.E."/>
        </authorList>
    </citation>
    <scope>NUCLEOTIDE SEQUENCE [LARGE SCALE GENOMIC DNA]</scope>
    <source>
        <strain evidence="3">ATCC 52814</strain>
    </source>
</reference>
<protein>
    <recommendedName>
        <fullName evidence="2">SWIM-type domain-containing protein</fullName>
    </recommendedName>
</protein>
<keyword evidence="1" id="KW-0863">Zinc-finger</keyword>
<gene>
    <name evidence="3" type="ORF">BCV72DRAFT_321518</name>
</gene>
<evidence type="ECO:0000313" key="3">
    <source>
        <dbReference type="EMBL" id="ORE01406.1"/>
    </source>
</evidence>
<feature type="non-terminal residue" evidence="3">
    <location>
        <position position="1"/>
    </location>
</feature>